<keyword evidence="2" id="KW-1185">Reference proteome</keyword>
<gene>
    <name evidence="1" type="ORF">FD755_022377</name>
</gene>
<accession>A0A5N3W020</accession>
<proteinExistence type="predicted"/>
<name>A0A5N3W020_MUNRE</name>
<organism evidence="1 2">
    <name type="scientific">Muntiacus reevesi</name>
    <name type="common">Reeves' muntjac</name>
    <name type="synonym">Cervus reevesi</name>
    <dbReference type="NCBI Taxonomy" id="9886"/>
    <lineage>
        <taxon>Eukaryota</taxon>
        <taxon>Metazoa</taxon>
        <taxon>Chordata</taxon>
        <taxon>Craniata</taxon>
        <taxon>Vertebrata</taxon>
        <taxon>Euteleostomi</taxon>
        <taxon>Mammalia</taxon>
        <taxon>Eutheria</taxon>
        <taxon>Laurasiatheria</taxon>
        <taxon>Artiodactyla</taxon>
        <taxon>Ruminantia</taxon>
        <taxon>Pecora</taxon>
        <taxon>Cervidae</taxon>
        <taxon>Muntiacinae</taxon>
        <taxon>Muntiacus</taxon>
    </lineage>
</organism>
<evidence type="ECO:0000313" key="1">
    <source>
        <dbReference type="EMBL" id="KAB0354918.1"/>
    </source>
</evidence>
<dbReference type="Proteomes" id="UP000326062">
    <property type="component" value="Chromosome 22"/>
</dbReference>
<protein>
    <submittedName>
        <fullName evidence="1">Uncharacterized protein</fullName>
    </submittedName>
</protein>
<comment type="caution">
    <text evidence="1">The sequence shown here is derived from an EMBL/GenBank/DDBJ whole genome shotgun (WGS) entry which is preliminary data.</text>
</comment>
<reference evidence="1 2" key="1">
    <citation type="submission" date="2019-06" db="EMBL/GenBank/DDBJ databases">
        <title>Discovery of a novel chromosome fission-fusion reversal in muntjac.</title>
        <authorList>
            <person name="Mudd A.B."/>
            <person name="Bredeson J.V."/>
            <person name="Baum R."/>
            <person name="Hockemeyer D."/>
            <person name="Rokhsar D.S."/>
        </authorList>
    </citation>
    <scope>NUCLEOTIDE SEQUENCE [LARGE SCALE GENOMIC DNA]</scope>
    <source>
        <strain evidence="1">UCam_UCB_Mr</strain>
        <tissue evidence="1">Fibroblast cell line</tissue>
    </source>
</reference>
<evidence type="ECO:0000313" key="2">
    <source>
        <dbReference type="Proteomes" id="UP000326062"/>
    </source>
</evidence>
<sequence length="107" mass="12397">MGQNFVAQFIQLNWALSVDQWWLQVSQFSKHLIDLLSIFLRYNDFIRIQKAVVDQMGSRPPNSDHDLFWGASLAMGSALKLLLSPSTEMLMRHPLTSFFTFPVCFRC</sequence>
<dbReference type="EMBL" id="VCEB01000022">
    <property type="protein sequence ID" value="KAB0354918.1"/>
    <property type="molecule type" value="Genomic_DNA"/>
</dbReference>
<dbReference type="AlphaFoldDB" id="A0A5N3W020"/>